<dbReference type="InterPro" id="IPR030391">
    <property type="entry name" value="MeTrfase_TrmA_CS"/>
</dbReference>
<dbReference type="RefSeq" id="WP_265767054.1">
    <property type="nucleotide sequence ID" value="NZ_JAGGJA010000011.1"/>
</dbReference>
<dbReference type="PROSITE" id="PS01230">
    <property type="entry name" value="TRMA_1"/>
    <property type="match status" value="1"/>
</dbReference>
<dbReference type="InterPro" id="IPR010280">
    <property type="entry name" value="U5_MeTrfase_fam"/>
</dbReference>
<dbReference type="GO" id="GO:0008168">
    <property type="term" value="F:methyltransferase activity"/>
    <property type="evidence" value="ECO:0007669"/>
    <property type="project" value="UniProtKB-KW"/>
</dbReference>
<keyword evidence="1 4" id="KW-0489">Methyltransferase</keyword>
<dbReference type="PROSITE" id="PS01231">
    <property type="entry name" value="TRMA_2"/>
    <property type="match status" value="1"/>
</dbReference>
<dbReference type="Gene3D" id="3.40.50.150">
    <property type="entry name" value="Vaccinia Virus protein VP39"/>
    <property type="match status" value="1"/>
</dbReference>
<dbReference type="PROSITE" id="PS51687">
    <property type="entry name" value="SAM_MT_RNA_M5U"/>
    <property type="match status" value="1"/>
</dbReference>
<dbReference type="InterPro" id="IPR012340">
    <property type="entry name" value="NA-bd_OB-fold"/>
</dbReference>
<dbReference type="PANTHER" id="PTHR11061">
    <property type="entry name" value="RNA M5U METHYLTRANSFERASE"/>
    <property type="match status" value="1"/>
</dbReference>
<dbReference type="EMBL" id="JAGGJA010000011">
    <property type="protein sequence ID" value="MCW9708267.1"/>
    <property type="molecule type" value="Genomic_DNA"/>
</dbReference>
<accession>A0ABT3PQX4</accession>
<dbReference type="InterPro" id="IPR002792">
    <property type="entry name" value="TRAM_dom"/>
</dbReference>
<dbReference type="InterPro" id="IPR030390">
    <property type="entry name" value="MeTrfase_TrmA_AS"/>
</dbReference>
<reference evidence="7 8" key="1">
    <citation type="submission" date="2021-03" db="EMBL/GenBank/DDBJ databases">
        <title>Aliifodinibius sp. nov., a new bacterium isolated from saline soil.</title>
        <authorList>
            <person name="Galisteo C."/>
            <person name="De La Haba R."/>
            <person name="Sanchez-Porro C."/>
            <person name="Ventosa A."/>
        </authorList>
    </citation>
    <scope>NUCLEOTIDE SEQUENCE [LARGE SCALE GENOMIC DNA]</scope>
    <source>
        <strain evidence="7 8">1BSP15-2V2</strain>
    </source>
</reference>
<dbReference type="GO" id="GO:0032259">
    <property type="term" value="P:methylation"/>
    <property type="evidence" value="ECO:0007669"/>
    <property type="project" value="UniProtKB-KW"/>
</dbReference>
<dbReference type="NCBIfam" id="TIGR00479">
    <property type="entry name" value="rumA"/>
    <property type="match status" value="1"/>
</dbReference>
<evidence type="ECO:0000313" key="7">
    <source>
        <dbReference type="EMBL" id="MCW9708267.1"/>
    </source>
</evidence>
<comment type="caution">
    <text evidence="7">The sequence shown here is derived from an EMBL/GenBank/DDBJ whole genome shotgun (WGS) entry which is preliminary data.</text>
</comment>
<dbReference type="Proteomes" id="UP001207918">
    <property type="component" value="Unassembled WGS sequence"/>
</dbReference>
<dbReference type="Gene3D" id="2.40.50.1070">
    <property type="match status" value="1"/>
</dbReference>
<evidence type="ECO:0000256" key="5">
    <source>
        <dbReference type="PROSITE-ProRule" id="PRU10015"/>
    </source>
</evidence>
<protein>
    <submittedName>
        <fullName evidence="7">23S rRNA (Uracil(1939)-C(5))-methyltransferase RlmD</fullName>
        <ecNumber evidence="7">2.1.1.190</ecNumber>
    </submittedName>
</protein>
<name>A0ABT3PQX4_9BACT</name>
<evidence type="ECO:0000256" key="3">
    <source>
        <dbReference type="ARBA" id="ARBA00022691"/>
    </source>
</evidence>
<dbReference type="Gene3D" id="2.40.50.140">
    <property type="entry name" value="Nucleic acid-binding proteins"/>
    <property type="match status" value="1"/>
</dbReference>
<sequence>MPLKKGTETELTIQAAAFEGKGIAKVDGLAVFVPNTAPGDRIKALITKNKKSYREGKLLEVLEPGPHRITPKCQHAQVCGGCSWQHVDYEHQLEFKGEQVQDHMERIGKFEGIEVNDTIGCDQPFYYRNKMEYSIGHRRWLSPEEINSEEYVNDRGFAAGLHVPGRFDKVLDLQECHLQDPVSYQILDFVRSWCKEHDITPYNPHKRKGFMRNVVIRISKYTDDLMVNLVTYEEDTKVIHRLSDELTEAFPRITTIVNNVNDRSNPTAVGRYEKVIYGDGYIVDRIGDYDFEIDANSFFQTNTRQAERLYEVARNYADIEEGDTVMDLYCGVGTLSLFLSAHAKQVVGVELSKVAIKNARKNTEKNDVDNVHFLQGDIQSIIKEGKLDEFPSVDCLITDPPRAGMHADVVDHLNKMKVPKLVYISCNSSTMARDLKKLKEVYRIEEIQPVDMFPQTYHIETVAKLRLKED</sequence>
<evidence type="ECO:0000259" key="6">
    <source>
        <dbReference type="PROSITE" id="PS50926"/>
    </source>
</evidence>
<keyword evidence="8" id="KW-1185">Reference proteome</keyword>
<dbReference type="SUPFAM" id="SSF50249">
    <property type="entry name" value="Nucleic acid-binding proteins"/>
    <property type="match status" value="1"/>
</dbReference>
<feature type="binding site" evidence="4">
    <location>
        <position position="300"/>
    </location>
    <ligand>
        <name>S-adenosyl-L-methionine</name>
        <dbReference type="ChEBI" id="CHEBI:59789"/>
    </ligand>
</feature>
<evidence type="ECO:0000313" key="8">
    <source>
        <dbReference type="Proteomes" id="UP001207918"/>
    </source>
</evidence>
<keyword evidence="3 4" id="KW-0949">S-adenosyl-L-methionine</keyword>
<feature type="binding site" evidence="4">
    <location>
        <position position="350"/>
    </location>
    <ligand>
        <name>S-adenosyl-L-methionine</name>
        <dbReference type="ChEBI" id="CHEBI:59789"/>
    </ligand>
</feature>
<gene>
    <name evidence="7" type="primary">rlmD</name>
    <name evidence="7" type="ORF">J6I44_15480</name>
</gene>
<feature type="binding site" evidence="4">
    <location>
        <position position="399"/>
    </location>
    <ligand>
        <name>S-adenosyl-L-methionine</name>
        <dbReference type="ChEBI" id="CHEBI:59789"/>
    </ligand>
</feature>
<evidence type="ECO:0000256" key="4">
    <source>
        <dbReference type="PROSITE-ProRule" id="PRU01024"/>
    </source>
</evidence>
<dbReference type="EC" id="2.1.1.190" evidence="7"/>
<proteinExistence type="inferred from homology"/>
<dbReference type="PANTHER" id="PTHR11061:SF30">
    <property type="entry name" value="TRNA (URACIL(54)-C(5))-METHYLTRANSFERASE"/>
    <property type="match status" value="1"/>
</dbReference>
<evidence type="ECO:0000256" key="2">
    <source>
        <dbReference type="ARBA" id="ARBA00022679"/>
    </source>
</evidence>
<feature type="binding site" evidence="4">
    <location>
        <position position="329"/>
    </location>
    <ligand>
        <name>S-adenosyl-L-methionine</name>
        <dbReference type="ChEBI" id="CHEBI:59789"/>
    </ligand>
</feature>
<evidence type="ECO:0000256" key="1">
    <source>
        <dbReference type="ARBA" id="ARBA00022603"/>
    </source>
</evidence>
<dbReference type="CDD" id="cd02440">
    <property type="entry name" value="AdoMet_MTases"/>
    <property type="match status" value="1"/>
</dbReference>
<keyword evidence="2 4" id="KW-0808">Transferase</keyword>
<organism evidence="7 8">
    <name type="scientific">Fodinibius salsisoli</name>
    <dbReference type="NCBI Taxonomy" id="2820877"/>
    <lineage>
        <taxon>Bacteria</taxon>
        <taxon>Pseudomonadati</taxon>
        <taxon>Balneolota</taxon>
        <taxon>Balneolia</taxon>
        <taxon>Balneolales</taxon>
        <taxon>Balneolaceae</taxon>
        <taxon>Fodinibius</taxon>
    </lineage>
</organism>
<dbReference type="PROSITE" id="PS50926">
    <property type="entry name" value="TRAM"/>
    <property type="match status" value="1"/>
</dbReference>
<feature type="domain" description="TRAM" evidence="6">
    <location>
        <begin position="2"/>
        <end position="60"/>
    </location>
</feature>
<dbReference type="Pfam" id="PF05958">
    <property type="entry name" value="tRNA_U5-meth_tr"/>
    <property type="match status" value="1"/>
</dbReference>
<dbReference type="SUPFAM" id="SSF53335">
    <property type="entry name" value="S-adenosyl-L-methionine-dependent methyltransferases"/>
    <property type="match status" value="1"/>
</dbReference>
<dbReference type="Pfam" id="PF01938">
    <property type="entry name" value="TRAM"/>
    <property type="match status" value="1"/>
</dbReference>
<feature type="active site" description="Nucleophile" evidence="4">
    <location>
        <position position="426"/>
    </location>
</feature>
<comment type="similarity">
    <text evidence="4">Belongs to the class I-like SAM-binding methyltransferase superfamily. RNA M5U methyltransferase family.</text>
</comment>
<feature type="active site" evidence="5">
    <location>
        <position position="426"/>
    </location>
</feature>
<dbReference type="InterPro" id="IPR029063">
    <property type="entry name" value="SAM-dependent_MTases_sf"/>
</dbReference>